<dbReference type="EMBL" id="AUWU02000007">
    <property type="protein sequence ID" value="KAH0570827.1"/>
    <property type="molecule type" value="Genomic_DNA"/>
</dbReference>
<gene>
    <name evidence="1" type="ORF">SS50377_16488</name>
    <name evidence="2" type="ORF">SS50377_27119</name>
</gene>
<reference evidence="2" key="2">
    <citation type="submission" date="2020-12" db="EMBL/GenBank/DDBJ databases">
        <title>New Spironucleus salmonicida genome in near-complete chromosomes.</title>
        <authorList>
            <person name="Xu F."/>
            <person name="Kurt Z."/>
            <person name="Jimenez-Gonzalez A."/>
            <person name="Astvaldsson A."/>
            <person name="Andersson J.O."/>
            <person name="Svard S.G."/>
        </authorList>
    </citation>
    <scope>NUCLEOTIDE SEQUENCE</scope>
    <source>
        <strain evidence="2">ATCC 50377</strain>
    </source>
</reference>
<proteinExistence type="predicted"/>
<name>V6LHI4_9EUKA</name>
<sequence length="100" mass="11064">MQFNLAYKYKGLGENHSDNLMNRIQKELQKIPNINVEKDMSILGSLKPQQQQTGLKRNISSGVALCGDGIILTGPKGLDFALTLDEDCTRTVSDNETPQI</sequence>
<dbReference type="AlphaFoldDB" id="V6LHI4"/>
<keyword evidence="3" id="KW-1185">Reference proteome</keyword>
<dbReference type="Proteomes" id="UP000018208">
    <property type="component" value="Unassembled WGS sequence"/>
</dbReference>
<evidence type="ECO:0000313" key="1">
    <source>
        <dbReference type="EMBL" id="EST43753.1"/>
    </source>
</evidence>
<accession>V6LHI4</accession>
<protein>
    <submittedName>
        <fullName evidence="1">Uncharacterized protein</fullName>
    </submittedName>
</protein>
<reference evidence="1 2" key="1">
    <citation type="journal article" date="2014" name="PLoS Genet.">
        <title>The Genome of Spironucleus salmonicida Highlights a Fish Pathogen Adapted to Fluctuating Environments.</title>
        <authorList>
            <person name="Xu F."/>
            <person name="Jerlstrom-Hultqvist J."/>
            <person name="Einarsson E."/>
            <person name="Astvaldsson A."/>
            <person name="Svard S.G."/>
            <person name="Andersson J.O."/>
        </authorList>
    </citation>
    <scope>NUCLEOTIDE SEQUENCE</scope>
    <source>
        <strain evidence="2">ATCC 50377</strain>
    </source>
</reference>
<dbReference type="VEuPathDB" id="GiardiaDB:SS50377_27119"/>
<evidence type="ECO:0000313" key="2">
    <source>
        <dbReference type="EMBL" id="KAH0570827.1"/>
    </source>
</evidence>
<dbReference type="EMBL" id="KI546134">
    <property type="protein sequence ID" value="EST43753.1"/>
    <property type="molecule type" value="Genomic_DNA"/>
</dbReference>
<evidence type="ECO:0000313" key="3">
    <source>
        <dbReference type="Proteomes" id="UP000018208"/>
    </source>
</evidence>
<organism evidence="1">
    <name type="scientific">Spironucleus salmonicida</name>
    <dbReference type="NCBI Taxonomy" id="348837"/>
    <lineage>
        <taxon>Eukaryota</taxon>
        <taxon>Metamonada</taxon>
        <taxon>Diplomonadida</taxon>
        <taxon>Hexamitidae</taxon>
        <taxon>Hexamitinae</taxon>
        <taxon>Spironucleus</taxon>
    </lineage>
</organism>